<name>A0A415JF41_BACLI</name>
<feature type="transmembrane region" description="Helical" evidence="1">
    <location>
        <begin position="79"/>
        <end position="98"/>
    </location>
</feature>
<dbReference type="Proteomes" id="UP000435910">
    <property type="component" value="Unassembled WGS sequence"/>
</dbReference>
<feature type="transmembrane region" description="Helical" evidence="1">
    <location>
        <begin position="170"/>
        <end position="193"/>
    </location>
</feature>
<gene>
    <name evidence="2" type="ORF">CHCC16736_2207</name>
</gene>
<sequence>MKARRFFVSVLCYAVFFIGKAPDIPAAEALLLLSMLFFVPAALDLIQHENGMFRLISVCFPYAACSASLSLLFHSPLFSLVWLCYTGMIALYGALRLWEREGRSLEEASIDSGLLYLPFGGGWLFAYTLNLQVMDFSPLIVLLTAVHFHYSAFLIPIFNGMLGRKLKKKGLLYAAVTWLIMLSPLFIAIGISFSKTIDVIAVALYLSALYGSGFLASITDFKNNSARRFVIFSSFTLMITIAFSLIYSYGVFRGRTTFTIQEMIWIHGLVNAFGVIIPALTGWRLESPGPGCERRQGETMSNIYGTWKIGADFLHRHRLQTDSSYQGLADDMSAFQSKGFQPEKVSPLILDFYEHTADYSLTAEISWRPWFKPLAHMYQLISRKTGQIHLGTKTGRQTMDGEIIGVDSARDGRKNVRAWIRTNEVGETVFVALYSAHTHDHITYMNIALPLPFSNMTGILKPKAEDGCLILTSSDKRSDRGDEGIFLSTGTGTFKLPLAERFIIKGQGRKRLCAHHRMWLFGIRFLDIQYHIEKKDSAVKRAKIANES</sequence>
<dbReference type="InterPro" id="IPR025450">
    <property type="entry name" value="YndJ-like"/>
</dbReference>
<keyword evidence="1" id="KW-0812">Transmembrane</keyword>
<feature type="transmembrane region" description="Helical" evidence="1">
    <location>
        <begin position="136"/>
        <end position="158"/>
    </location>
</feature>
<evidence type="ECO:0000313" key="3">
    <source>
        <dbReference type="Proteomes" id="UP000435910"/>
    </source>
</evidence>
<feature type="transmembrane region" description="Helical" evidence="1">
    <location>
        <begin position="230"/>
        <end position="252"/>
    </location>
</feature>
<dbReference type="EMBL" id="NILC01000033">
    <property type="protein sequence ID" value="TWL20923.1"/>
    <property type="molecule type" value="Genomic_DNA"/>
</dbReference>
<evidence type="ECO:0000313" key="2">
    <source>
        <dbReference type="EMBL" id="TWL20923.1"/>
    </source>
</evidence>
<evidence type="ECO:0008006" key="4">
    <source>
        <dbReference type="Google" id="ProtNLM"/>
    </source>
</evidence>
<dbReference type="AlphaFoldDB" id="A0A415JF41"/>
<keyword evidence="1" id="KW-0472">Membrane</keyword>
<organism evidence="2 3">
    <name type="scientific">Bacillus licheniformis</name>
    <dbReference type="NCBI Taxonomy" id="1402"/>
    <lineage>
        <taxon>Bacteria</taxon>
        <taxon>Bacillati</taxon>
        <taxon>Bacillota</taxon>
        <taxon>Bacilli</taxon>
        <taxon>Bacillales</taxon>
        <taxon>Bacillaceae</taxon>
        <taxon>Bacillus</taxon>
    </lineage>
</organism>
<feature type="transmembrane region" description="Helical" evidence="1">
    <location>
        <begin position="30"/>
        <end position="46"/>
    </location>
</feature>
<dbReference type="Pfam" id="PF14158">
    <property type="entry name" value="YndJ"/>
    <property type="match status" value="1"/>
</dbReference>
<keyword evidence="1" id="KW-1133">Transmembrane helix</keyword>
<feature type="transmembrane region" description="Helical" evidence="1">
    <location>
        <begin position="199"/>
        <end position="218"/>
    </location>
</feature>
<evidence type="ECO:0000256" key="1">
    <source>
        <dbReference type="SAM" id="Phobius"/>
    </source>
</evidence>
<feature type="transmembrane region" description="Helical" evidence="1">
    <location>
        <begin position="53"/>
        <end position="73"/>
    </location>
</feature>
<accession>A0A415JF41</accession>
<feature type="transmembrane region" description="Helical" evidence="1">
    <location>
        <begin position="110"/>
        <end position="130"/>
    </location>
</feature>
<reference evidence="2 3" key="1">
    <citation type="submission" date="2019-06" db="EMBL/GenBank/DDBJ databases">
        <title>Genome sequence analysis of &gt;100 Bacillus licheniformis strains suggests intrinsic resistance to this species.</title>
        <authorList>
            <person name="Wels M."/>
            <person name="Siezen R.J."/>
            <person name="Johansen E."/>
            <person name="Stuer-Lauridsen B."/>
            <person name="Bjerre K."/>
            <person name="Nielsen B.K.K."/>
        </authorList>
    </citation>
    <scope>NUCLEOTIDE SEQUENCE [LARGE SCALE GENOMIC DNA]</scope>
    <source>
        <strain evidence="2 3">BAC-16736</strain>
    </source>
</reference>
<protein>
    <recommendedName>
        <fullName evidence="4">YndJ family transporter</fullName>
    </recommendedName>
</protein>
<comment type="caution">
    <text evidence="2">The sequence shown here is derived from an EMBL/GenBank/DDBJ whole genome shotgun (WGS) entry which is preliminary data.</text>
</comment>
<proteinExistence type="predicted"/>
<dbReference type="RefSeq" id="WP_061565887.1">
    <property type="nucleotide sequence ID" value="NZ_CAMFKN010000002.1"/>
</dbReference>